<dbReference type="RefSeq" id="XP_044390322.1">
    <property type="nucleotide sequence ID" value="XM_044534387.1"/>
</dbReference>
<dbReference type="Gramene" id="TraesCS5B02G377700.1">
    <property type="protein sequence ID" value="TraesCS5B02G377700.1"/>
    <property type="gene ID" value="TraesCS5B02G377700"/>
</dbReference>
<dbReference type="RefSeq" id="XP_044390320.1">
    <property type="nucleotide sequence ID" value="XM_044534385.1"/>
</dbReference>
<proteinExistence type="inferred from homology"/>
<dbReference type="SMART" id="SM00645">
    <property type="entry name" value="Pept_C1"/>
    <property type="match status" value="1"/>
</dbReference>
<dbReference type="SUPFAM" id="SSF54001">
    <property type="entry name" value="Cysteine proteinases"/>
    <property type="match status" value="1"/>
</dbReference>
<keyword evidence="2" id="KW-1015">Disulfide bond</keyword>
<evidence type="ECO:0000313" key="5">
    <source>
        <dbReference type="Proteomes" id="UP000019116"/>
    </source>
</evidence>
<dbReference type="InterPro" id="IPR039417">
    <property type="entry name" value="Peptidase_C1A_papain-like"/>
</dbReference>
<dbReference type="Gramene" id="TraesCS5B03G0946100.1">
    <property type="protein sequence ID" value="TraesCS5B03G0946100.1.CDS"/>
    <property type="gene ID" value="TraesCS5B03G0946100"/>
</dbReference>
<evidence type="ECO:0000256" key="1">
    <source>
        <dbReference type="ARBA" id="ARBA00008455"/>
    </source>
</evidence>
<dbReference type="GO" id="GO:0005764">
    <property type="term" value="C:lysosome"/>
    <property type="evidence" value="ECO:0000318"/>
    <property type="project" value="GO_Central"/>
</dbReference>
<dbReference type="CDD" id="cd02248">
    <property type="entry name" value="Peptidase_C1A"/>
    <property type="match status" value="1"/>
</dbReference>
<keyword evidence="5" id="KW-1185">Reference proteome</keyword>
<dbReference type="RefSeq" id="XP_044390318.1">
    <property type="nucleotide sequence ID" value="XM_044534383.1"/>
</dbReference>
<dbReference type="InterPro" id="IPR038765">
    <property type="entry name" value="Papain-like_cys_pep_sf"/>
</dbReference>
<dbReference type="RefSeq" id="XP_044390321.1">
    <property type="nucleotide sequence ID" value="XM_044534386.1"/>
</dbReference>
<dbReference type="PANTHER" id="PTHR12411">
    <property type="entry name" value="CYSTEINE PROTEASE FAMILY C1-RELATED"/>
    <property type="match status" value="1"/>
</dbReference>
<dbReference type="EnsemblPlants" id="TraesCS5B02G377700.1">
    <property type="protein sequence ID" value="TraesCS5B02G377700.1"/>
    <property type="gene ID" value="TraesCS5B02G377700"/>
</dbReference>
<comment type="similarity">
    <text evidence="1">Belongs to the peptidase C1 family.</text>
</comment>
<dbReference type="InterPro" id="IPR013128">
    <property type="entry name" value="Peptidase_C1A"/>
</dbReference>
<dbReference type="GO" id="GO:0004197">
    <property type="term" value="F:cysteine-type endopeptidase activity"/>
    <property type="evidence" value="ECO:0000318"/>
    <property type="project" value="GO_Central"/>
</dbReference>
<dbReference type="GO" id="GO:0005615">
    <property type="term" value="C:extracellular space"/>
    <property type="evidence" value="ECO:0000318"/>
    <property type="project" value="GO_Central"/>
</dbReference>
<dbReference type="AlphaFoldDB" id="A0A3B6LSZ9"/>
<dbReference type="RefSeq" id="XP_044390319.1">
    <property type="nucleotide sequence ID" value="XM_044534384.1"/>
</dbReference>
<dbReference type="SMR" id="A0A3B6LSZ9"/>
<dbReference type="Gramene" id="TraesNOR5B03G02984470.1">
    <property type="protein sequence ID" value="TraesNOR5B03G02984470.1"/>
    <property type="gene ID" value="TraesNOR5B03G02984470"/>
</dbReference>
<dbReference type="Proteomes" id="UP000019116">
    <property type="component" value="Chromosome 5B"/>
</dbReference>
<dbReference type="STRING" id="4565.A0A3B6LSZ9"/>
<reference evidence="4" key="1">
    <citation type="submission" date="2018-08" db="EMBL/GenBank/DDBJ databases">
        <authorList>
            <person name="Rossello M."/>
        </authorList>
    </citation>
    <scope>NUCLEOTIDE SEQUENCE [LARGE SCALE GENOMIC DNA]</scope>
    <source>
        <strain evidence="4">cv. Chinese Spring</strain>
    </source>
</reference>
<dbReference type="Gene3D" id="3.90.70.10">
    <property type="entry name" value="Cysteine proteinases"/>
    <property type="match status" value="1"/>
</dbReference>
<reference evidence="4" key="2">
    <citation type="submission" date="2018-10" db="UniProtKB">
        <authorList>
            <consortium name="EnsemblPlants"/>
        </authorList>
    </citation>
    <scope>IDENTIFICATION</scope>
</reference>
<dbReference type="Pfam" id="PF00112">
    <property type="entry name" value="Peptidase_C1"/>
    <property type="match status" value="1"/>
</dbReference>
<protein>
    <recommendedName>
        <fullName evidence="3">Peptidase C1A papain C-terminal domain-containing protein</fullName>
    </recommendedName>
</protein>
<dbReference type="InterPro" id="IPR000668">
    <property type="entry name" value="Peptidase_C1A_C"/>
</dbReference>
<name>A0A3B6LSZ9_WHEAT</name>
<dbReference type="GO" id="GO:0051603">
    <property type="term" value="P:proteolysis involved in protein catabolic process"/>
    <property type="evidence" value="ECO:0000318"/>
    <property type="project" value="GO_Central"/>
</dbReference>
<organism evidence="4">
    <name type="scientific">Triticum aestivum</name>
    <name type="common">Wheat</name>
    <dbReference type="NCBI Taxonomy" id="4565"/>
    <lineage>
        <taxon>Eukaryota</taxon>
        <taxon>Viridiplantae</taxon>
        <taxon>Streptophyta</taxon>
        <taxon>Embryophyta</taxon>
        <taxon>Tracheophyta</taxon>
        <taxon>Spermatophyta</taxon>
        <taxon>Magnoliopsida</taxon>
        <taxon>Liliopsida</taxon>
        <taxon>Poales</taxon>
        <taxon>Poaceae</taxon>
        <taxon>BOP clade</taxon>
        <taxon>Pooideae</taxon>
        <taxon>Triticodae</taxon>
        <taxon>Triticeae</taxon>
        <taxon>Triticinae</taxon>
        <taxon>Triticum</taxon>
    </lineage>
</organism>
<evidence type="ECO:0000259" key="3">
    <source>
        <dbReference type="SMART" id="SM00645"/>
    </source>
</evidence>
<evidence type="ECO:0000256" key="2">
    <source>
        <dbReference type="ARBA" id="ARBA00023157"/>
    </source>
</evidence>
<evidence type="ECO:0000313" key="4">
    <source>
        <dbReference type="EnsemblPlants" id="TraesCS5B02G377700.1"/>
    </source>
</evidence>
<sequence length="221" mass="24238">MEGINAIMSNCLVKLSEQQLLDCVTCSSDGCEGGRVVPAFRYLHRNGGQVLNDVYPYTAEVNTVHKRVIAPAVSIDGFAFTYGGTEKKLKVAVASQPVVVALGADKAFVEYDGGVVDSKNYTLAELSTIKFRGSYIGHYVTVVGYGITEFGELFWLVKNSRGANYGEDGYIRIARETGKEGGAFGIARFFAYPVKKNGKNNRRCMVRSEAELYGCKCIHWI</sequence>
<dbReference type="GeneID" id="123113205"/>
<dbReference type="RefSeq" id="XP_044390316.1">
    <property type="nucleotide sequence ID" value="XM_044534381.1"/>
</dbReference>
<feature type="domain" description="Peptidase C1A papain C-terminal" evidence="3">
    <location>
        <begin position="1"/>
        <end position="194"/>
    </location>
</feature>
<gene>
    <name evidence="4" type="primary">LOC123113205</name>
</gene>
<dbReference type="RefSeq" id="XP_044390323.1">
    <property type="nucleotide sequence ID" value="XM_044534388.1"/>
</dbReference>
<accession>A0A3B6LSZ9</accession>
<dbReference type="RefSeq" id="XP_044390315.1">
    <property type="nucleotide sequence ID" value="XM_044534380.1"/>
</dbReference>
<dbReference type="OrthoDB" id="190265at2759"/>